<dbReference type="PANTHER" id="PTHR40596:SF1">
    <property type="entry name" value="CITRATE LYASE ALPHA CHAIN"/>
    <property type="match status" value="1"/>
</dbReference>
<dbReference type="GO" id="GO:0006084">
    <property type="term" value="P:acetyl-CoA metabolic process"/>
    <property type="evidence" value="ECO:0007669"/>
    <property type="project" value="UniProtKB-UniRule"/>
</dbReference>
<dbReference type="SUPFAM" id="SSF100950">
    <property type="entry name" value="NagB/RpiA/CoA transferase-like"/>
    <property type="match status" value="2"/>
</dbReference>
<dbReference type="Gene3D" id="3.40.1080.10">
    <property type="entry name" value="Glutaconate Coenzyme A-transferase"/>
    <property type="match status" value="2"/>
</dbReference>
<dbReference type="EC" id="2.8.3.10" evidence="1"/>
<evidence type="ECO:0000256" key="1">
    <source>
        <dbReference type="PIRNR" id="PIRNR009451"/>
    </source>
</evidence>
<comment type="catalytic activity">
    <reaction evidence="1">
        <text>citrate + acetyl-CoA = (3S)-citryl-CoA + acetate</text>
        <dbReference type="Rhea" id="RHEA:19405"/>
        <dbReference type="ChEBI" id="CHEBI:16947"/>
        <dbReference type="ChEBI" id="CHEBI:30089"/>
        <dbReference type="ChEBI" id="CHEBI:57288"/>
        <dbReference type="ChEBI" id="CHEBI:57321"/>
        <dbReference type="EC" id="2.8.3.10"/>
    </reaction>
</comment>
<dbReference type="InterPro" id="IPR037171">
    <property type="entry name" value="NagB/RpiA_transferase-like"/>
</dbReference>
<sequence>MKDDAMTTAIACLAAQESALPKLQPFTSANAQTPFLATTDTKWHRKICGSLEEAIQRSGLKDGMTISFHHAFREGDKVVNTVIDTLARLGFKNLTLASSSLLNCHDPLVEHIKTGVITQIYTSGMRGKLAEAVSNGLMRNPVQIHSHGGRVHLLQTGELKIDVAFLGVACCDEFGNANGSHGKLSCGALGYAKVDADYARQVVLLTEELVGFPNRPVSISQDRVDLIVKLDHVGDPSLISVGAARVTNNPRELLIARRATDVIEHSGYFIDGFSLQTGSGAASTAATRFLEERMNCKAIKASFALGGITGGIADLHKKGLIKAVVDVQSFDKDAAESLRTSSAHLEISANEYANPTSKGAYVDRVNVVILSALEIDVDFNVNVITGSDGVMRGASGGHCDVAAAADLTIVVAPLVRSRIPTVVRRVTTRLTPGESIDVLVTDHGIAVNPTRPEVEKRLRDARLPIMTIDELREKAVALTGEPEPLEFTERIVGIVRYRDGSVIDVVRQVKG</sequence>
<comment type="catalytic activity">
    <reaction evidence="1">
        <text>citrate = oxaloacetate + acetate</text>
        <dbReference type="Rhea" id="RHEA:10760"/>
        <dbReference type="ChEBI" id="CHEBI:16452"/>
        <dbReference type="ChEBI" id="CHEBI:16947"/>
        <dbReference type="ChEBI" id="CHEBI:30089"/>
        <dbReference type="EC" id="4.1.3.6"/>
    </reaction>
</comment>
<dbReference type="GO" id="GO:0009346">
    <property type="term" value="C:ATP-independent citrate lyase complex"/>
    <property type="evidence" value="ECO:0007669"/>
    <property type="project" value="UniProtKB-UniRule"/>
</dbReference>
<dbReference type="PANTHER" id="PTHR40596">
    <property type="entry name" value="CITRATE LYASE ALPHA CHAIN"/>
    <property type="match status" value="1"/>
</dbReference>
<dbReference type="PIRSF" id="PIRSF009451">
    <property type="entry name" value="Citrt_lyas_alpha"/>
    <property type="match status" value="1"/>
</dbReference>
<dbReference type="GO" id="GO:0005737">
    <property type="term" value="C:cytoplasm"/>
    <property type="evidence" value="ECO:0007669"/>
    <property type="project" value="UniProtKB-SubCell"/>
</dbReference>
<dbReference type="InterPro" id="IPR006472">
    <property type="entry name" value="Citrate_lyase_asu"/>
</dbReference>
<dbReference type="Pfam" id="PF04223">
    <property type="entry name" value="CitF"/>
    <property type="match status" value="1"/>
</dbReference>
<dbReference type="AlphaFoldDB" id="A0AB39XHX9"/>
<keyword evidence="1 2" id="KW-0808">Transferase</keyword>
<proteinExistence type="predicted"/>
<dbReference type="EC" id="4.1.3.6" evidence="1"/>
<name>A0AB39XHX9_9BRAD</name>
<dbReference type="GO" id="GO:0008814">
    <property type="term" value="F:citrate CoA-transferase activity"/>
    <property type="evidence" value="ECO:0007669"/>
    <property type="project" value="UniProtKB-UniRule"/>
</dbReference>
<keyword evidence="1" id="KW-0963">Cytoplasm</keyword>
<dbReference type="NCBIfam" id="TIGR01584">
    <property type="entry name" value="citF"/>
    <property type="match status" value="1"/>
</dbReference>
<comment type="subcellular location">
    <subcellularLocation>
        <location evidence="1">Cytoplasm</location>
    </subcellularLocation>
</comment>
<reference evidence="2" key="1">
    <citation type="submission" date="2024-08" db="EMBL/GenBank/DDBJ databases">
        <authorList>
            <person name="Chaddad Z."/>
            <person name="Lamrabet M."/>
            <person name="Bouhnik O."/>
            <person name="Alami S."/>
            <person name="Wipf D."/>
            <person name="Courty P.E."/>
            <person name="Missbah El Idrissi M."/>
        </authorList>
    </citation>
    <scope>NUCLEOTIDE SEQUENCE</scope>
    <source>
        <strain evidence="2">LLZ17</strain>
    </source>
</reference>
<organism evidence="2">
    <name type="scientific">Bradyrhizobium sp. LLZ17</name>
    <dbReference type="NCBI Taxonomy" id="3239388"/>
    <lineage>
        <taxon>Bacteria</taxon>
        <taxon>Pseudomonadati</taxon>
        <taxon>Pseudomonadota</taxon>
        <taxon>Alphaproteobacteria</taxon>
        <taxon>Hyphomicrobiales</taxon>
        <taxon>Nitrobacteraceae</taxon>
        <taxon>Bradyrhizobium</taxon>
    </lineage>
</organism>
<evidence type="ECO:0000313" key="2">
    <source>
        <dbReference type="EMBL" id="XDV57498.1"/>
    </source>
</evidence>
<accession>A0AB39XHX9</accession>
<protein>
    <recommendedName>
        <fullName evidence="1">Citrate lyase alpha chain</fullName>
        <shortName evidence="1">Citrase alpha chain</shortName>
        <ecNumber evidence="1">2.8.3.10</ecNumber>
        <ecNumber evidence="1">4.1.3.6</ecNumber>
    </recommendedName>
    <alternativeName>
        <fullName evidence="1">Citrate (pro-3S)-lyase alpha chain</fullName>
    </alternativeName>
    <alternativeName>
        <fullName evidence="1">Citrate CoA-transferase subunit</fullName>
    </alternativeName>
</protein>
<dbReference type="GO" id="GO:0008815">
    <property type="term" value="F:citrate (pro-3S)-lyase activity"/>
    <property type="evidence" value="ECO:0007669"/>
    <property type="project" value="UniProtKB-UniRule"/>
</dbReference>
<dbReference type="RefSeq" id="WP_369721919.1">
    <property type="nucleotide sequence ID" value="NZ_CP165734.1"/>
</dbReference>
<keyword evidence="1 2" id="KW-0456">Lyase</keyword>
<dbReference type="EMBL" id="CP165734">
    <property type="protein sequence ID" value="XDV57498.1"/>
    <property type="molecule type" value="Genomic_DNA"/>
</dbReference>
<gene>
    <name evidence="2" type="primary">citF</name>
    <name evidence="2" type="ORF">AB8Z38_34010</name>
</gene>